<dbReference type="CDD" id="cd02440">
    <property type="entry name" value="AdoMet_MTases"/>
    <property type="match status" value="1"/>
</dbReference>
<proteinExistence type="predicted"/>
<dbReference type="SUPFAM" id="SSF53335">
    <property type="entry name" value="S-adenosyl-L-methionine-dependent methyltransferases"/>
    <property type="match status" value="1"/>
</dbReference>
<gene>
    <name evidence="3" type="ORF">M404DRAFT_1002510</name>
</gene>
<dbReference type="InterPro" id="IPR029063">
    <property type="entry name" value="SAM-dependent_MTases_sf"/>
</dbReference>
<organism evidence="3 4">
    <name type="scientific">Pisolithus tinctorius Marx 270</name>
    <dbReference type="NCBI Taxonomy" id="870435"/>
    <lineage>
        <taxon>Eukaryota</taxon>
        <taxon>Fungi</taxon>
        <taxon>Dikarya</taxon>
        <taxon>Basidiomycota</taxon>
        <taxon>Agaricomycotina</taxon>
        <taxon>Agaricomycetes</taxon>
        <taxon>Agaricomycetidae</taxon>
        <taxon>Boletales</taxon>
        <taxon>Sclerodermatineae</taxon>
        <taxon>Pisolithaceae</taxon>
        <taxon>Pisolithus</taxon>
    </lineage>
</organism>
<reference evidence="3 4" key="1">
    <citation type="submission" date="2014-04" db="EMBL/GenBank/DDBJ databases">
        <authorList>
            <consortium name="DOE Joint Genome Institute"/>
            <person name="Kuo A."/>
            <person name="Kohler A."/>
            <person name="Costa M.D."/>
            <person name="Nagy L.G."/>
            <person name="Floudas D."/>
            <person name="Copeland A."/>
            <person name="Barry K.W."/>
            <person name="Cichocki N."/>
            <person name="Veneault-Fourrey C."/>
            <person name="LaButti K."/>
            <person name="Lindquist E.A."/>
            <person name="Lipzen A."/>
            <person name="Lundell T."/>
            <person name="Morin E."/>
            <person name="Murat C."/>
            <person name="Sun H."/>
            <person name="Tunlid A."/>
            <person name="Henrissat B."/>
            <person name="Grigoriev I.V."/>
            <person name="Hibbett D.S."/>
            <person name="Martin F."/>
            <person name="Nordberg H.P."/>
            <person name="Cantor M.N."/>
            <person name="Hua S.X."/>
        </authorList>
    </citation>
    <scope>NUCLEOTIDE SEQUENCE [LARGE SCALE GENOMIC DNA]</scope>
    <source>
        <strain evidence="3 4">Marx 270</strain>
    </source>
</reference>
<dbReference type="STRING" id="870435.A0A0C3P3M7"/>
<dbReference type="InterPro" id="IPR041698">
    <property type="entry name" value="Methyltransf_25"/>
</dbReference>
<protein>
    <recommendedName>
        <fullName evidence="2">Methyltransferase domain-containing protein</fullName>
    </recommendedName>
</protein>
<dbReference type="Proteomes" id="UP000054217">
    <property type="component" value="Unassembled WGS sequence"/>
</dbReference>
<keyword evidence="4" id="KW-1185">Reference proteome</keyword>
<feature type="region of interest" description="Disordered" evidence="1">
    <location>
        <begin position="1"/>
        <end position="27"/>
    </location>
</feature>
<accession>A0A0C3P3M7</accession>
<reference evidence="4" key="2">
    <citation type="submission" date="2015-01" db="EMBL/GenBank/DDBJ databases">
        <title>Evolutionary Origins and Diversification of the Mycorrhizal Mutualists.</title>
        <authorList>
            <consortium name="DOE Joint Genome Institute"/>
            <consortium name="Mycorrhizal Genomics Consortium"/>
            <person name="Kohler A."/>
            <person name="Kuo A."/>
            <person name="Nagy L.G."/>
            <person name="Floudas D."/>
            <person name="Copeland A."/>
            <person name="Barry K.W."/>
            <person name="Cichocki N."/>
            <person name="Veneault-Fourrey C."/>
            <person name="LaButti K."/>
            <person name="Lindquist E.A."/>
            <person name="Lipzen A."/>
            <person name="Lundell T."/>
            <person name="Morin E."/>
            <person name="Murat C."/>
            <person name="Riley R."/>
            <person name="Ohm R."/>
            <person name="Sun H."/>
            <person name="Tunlid A."/>
            <person name="Henrissat B."/>
            <person name="Grigoriev I.V."/>
            <person name="Hibbett D.S."/>
            <person name="Martin F."/>
        </authorList>
    </citation>
    <scope>NUCLEOTIDE SEQUENCE [LARGE SCALE GENOMIC DNA]</scope>
    <source>
        <strain evidence="4">Marx 270</strain>
    </source>
</reference>
<feature type="domain" description="Methyltransferase" evidence="2">
    <location>
        <begin position="60"/>
        <end position="155"/>
    </location>
</feature>
<dbReference type="InParanoid" id="A0A0C3P3M7"/>
<dbReference type="HOGENOM" id="CLU_010595_9_3_1"/>
<evidence type="ECO:0000313" key="4">
    <source>
        <dbReference type="Proteomes" id="UP000054217"/>
    </source>
</evidence>
<evidence type="ECO:0000313" key="3">
    <source>
        <dbReference type="EMBL" id="KIO02076.1"/>
    </source>
</evidence>
<feature type="compositionally biased region" description="Polar residues" evidence="1">
    <location>
        <begin position="1"/>
        <end position="11"/>
    </location>
</feature>
<evidence type="ECO:0000259" key="2">
    <source>
        <dbReference type="Pfam" id="PF13649"/>
    </source>
</evidence>
<dbReference type="OrthoDB" id="184880at2759"/>
<evidence type="ECO:0000256" key="1">
    <source>
        <dbReference type="SAM" id="MobiDB-lite"/>
    </source>
</evidence>
<dbReference type="AlphaFoldDB" id="A0A0C3P3M7"/>
<name>A0A0C3P3M7_PISTI</name>
<dbReference type="Pfam" id="PF13649">
    <property type="entry name" value="Methyltransf_25"/>
    <property type="match status" value="1"/>
</dbReference>
<dbReference type="Gene3D" id="3.40.50.150">
    <property type="entry name" value="Vaccinia Virus protein VP39"/>
    <property type="match status" value="1"/>
</dbReference>
<dbReference type="PANTHER" id="PTHR43591">
    <property type="entry name" value="METHYLTRANSFERASE"/>
    <property type="match status" value="1"/>
</dbReference>
<sequence length="286" mass="31921">MSGSSAVSDMTNGKLASPSRYLLPSDKPESERLNLQNRVLKKAFGNVVFAPFTFSSDDAVLDVGAGTACWTLDCHDAFRTAHYYGIDITSDLFPILDVDLKSRIHLTEGNILRLQGEWADRSYTLVNQRLLIAALSAENWKTAINNIYKVLAPGGWVQFVETNHCRSGDVTDRHHVILRHTFEKRGLLFECAEKIPALLHDAGFVEINSMIYEINLGSWAGQDGIEARDTFIGVYKAMKYPVVDVMGIMSSPDFDSLIEQMQKEWDSTPGSKIVFHVLYARKSASP</sequence>
<dbReference type="EMBL" id="KN831983">
    <property type="protein sequence ID" value="KIO02076.1"/>
    <property type="molecule type" value="Genomic_DNA"/>
</dbReference>